<evidence type="ECO:0000313" key="7">
    <source>
        <dbReference type="EMBL" id="KAK3677895.1"/>
    </source>
</evidence>
<evidence type="ECO:0000256" key="1">
    <source>
        <dbReference type="ARBA" id="ARBA00022801"/>
    </source>
</evidence>
<keyword evidence="8" id="KW-1185">Reference proteome</keyword>
<gene>
    <name evidence="7" type="ORF">LTR78_001990</name>
</gene>
<comment type="function">
    <text evidence="6">Catalyzes the hydrolysis of queuosine 5'-phosphate, releasing the nucleobase queuine (q). Is required for salvage of queuine from exogenous queuosine (Q) that is imported and then converted to queuosine 5'-phosphate intracellularly.</text>
</comment>
<dbReference type="GO" id="GO:0006400">
    <property type="term" value="P:tRNA modification"/>
    <property type="evidence" value="ECO:0007669"/>
    <property type="project" value="TreeGrafter"/>
</dbReference>
<comment type="catalytic activity">
    <reaction evidence="5 6">
        <text>queuosine 5'-phosphate + H2O = queuine + D-ribose 5-phosphate</text>
        <dbReference type="Rhea" id="RHEA:75387"/>
        <dbReference type="ChEBI" id="CHEBI:15377"/>
        <dbReference type="ChEBI" id="CHEBI:17433"/>
        <dbReference type="ChEBI" id="CHEBI:78346"/>
        <dbReference type="ChEBI" id="CHEBI:194371"/>
    </reaction>
    <physiologicalReaction direction="left-to-right" evidence="5 6">
        <dbReference type="Rhea" id="RHEA:75388"/>
    </physiologicalReaction>
</comment>
<proteinExistence type="inferred from homology"/>
<organism evidence="7 8">
    <name type="scientific">Recurvomyces mirabilis</name>
    <dbReference type="NCBI Taxonomy" id="574656"/>
    <lineage>
        <taxon>Eukaryota</taxon>
        <taxon>Fungi</taxon>
        <taxon>Dikarya</taxon>
        <taxon>Ascomycota</taxon>
        <taxon>Pezizomycotina</taxon>
        <taxon>Dothideomycetes</taxon>
        <taxon>Dothideomycetidae</taxon>
        <taxon>Mycosphaerellales</taxon>
        <taxon>Teratosphaeriaceae</taxon>
        <taxon>Recurvomyces</taxon>
    </lineage>
</organism>
<evidence type="ECO:0000256" key="5">
    <source>
        <dbReference type="ARBA" id="ARBA00048204"/>
    </source>
</evidence>
<dbReference type="EMBL" id="JAUTXT010000005">
    <property type="protein sequence ID" value="KAK3677895.1"/>
    <property type="molecule type" value="Genomic_DNA"/>
</dbReference>
<evidence type="ECO:0000256" key="6">
    <source>
        <dbReference type="RuleBase" id="RU365002"/>
    </source>
</evidence>
<protein>
    <recommendedName>
        <fullName evidence="3 6">Queuosine 5'-phosphate N-glycosylase/hydrolase</fullName>
        <ecNumber evidence="6">3.2.2.-</ecNumber>
    </recommendedName>
    <alternativeName>
        <fullName evidence="4 6">Queuosine-nucleotide N-glycosylase/hydrolase</fullName>
    </alternativeName>
</protein>
<evidence type="ECO:0000256" key="2">
    <source>
        <dbReference type="ARBA" id="ARBA00035119"/>
    </source>
</evidence>
<comment type="similarity">
    <text evidence="2 6">Belongs to the QNG1 protein family.</text>
</comment>
<evidence type="ECO:0000256" key="3">
    <source>
        <dbReference type="ARBA" id="ARBA00035306"/>
    </source>
</evidence>
<keyword evidence="1 6" id="KW-0378">Hydrolase</keyword>
<sequence length="415" mass="46198">MSDDEADPELLALLRQSLGIGVTRSDEVSEDTGVLKDAEYIYKNSIDVIPDMLGTKSAALQIHKLMQERSYSTAVWSEHDFHPSAAQGFSDVDMVNFIFTMDLLNFSFWSEKDESERFQVEYQGQRCTGYKSLVAALRRALEDGVPITTPAFWRSEEMTEQVFEGVFRSATNERMPMLQQRIAVLKEAAELLHESFRDPDEAAHADQTMEDTRSTIERGVAHTTGEENATQAEPDLTSPEAALESVATGVPVEMGNNVSERTEPSPLGNSTAAINATANGLVIEAEEHETTAPTKLESEVKAIPAADTPKHHPLPPDHSVLWLIQKADHSAGKLVNLLAKHFPCFRDEARFDGRRIRFLKRAQIFVADLWAAFQGTGYGEFRDIGHLTMFAGTLDHCSEQKKIPCCDFAREGYET</sequence>
<name>A0AAE0WU84_9PEZI</name>
<evidence type="ECO:0000256" key="4">
    <source>
        <dbReference type="ARBA" id="ARBA00035393"/>
    </source>
</evidence>
<dbReference type="EC" id="3.2.2.-" evidence="6"/>
<dbReference type="Pfam" id="PF10343">
    <property type="entry name" value="Q_salvage"/>
    <property type="match status" value="2"/>
</dbReference>
<dbReference type="AlphaFoldDB" id="A0AAE0WU84"/>
<dbReference type="GO" id="GO:0016787">
    <property type="term" value="F:hydrolase activity"/>
    <property type="evidence" value="ECO:0007669"/>
    <property type="project" value="UniProtKB-KW"/>
</dbReference>
<dbReference type="PANTHER" id="PTHR21314">
    <property type="entry name" value="QUEUOSINE 5'-PHOSPHATE N-GLYCOSYLASE_HYDROLASE-RELATED"/>
    <property type="match status" value="1"/>
</dbReference>
<dbReference type="PANTHER" id="PTHR21314:SF0">
    <property type="entry name" value="QUEUOSINE 5'-PHOSPHATE N-GLYCOSYLASE_HYDROLASE"/>
    <property type="match status" value="1"/>
</dbReference>
<accession>A0AAE0WU84</accession>
<evidence type="ECO:0000313" key="8">
    <source>
        <dbReference type="Proteomes" id="UP001274830"/>
    </source>
</evidence>
<dbReference type="Proteomes" id="UP001274830">
    <property type="component" value="Unassembled WGS sequence"/>
</dbReference>
<dbReference type="InterPro" id="IPR019438">
    <property type="entry name" value="Q_salvage"/>
</dbReference>
<reference evidence="7" key="1">
    <citation type="submission" date="2023-07" db="EMBL/GenBank/DDBJ databases">
        <title>Black Yeasts Isolated from many extreme environments.</title>
        <authorList>
            <person name="Coleine C."/>
            <person name="Stajich J.E."/>
            <person name="Selbmann L."/>
        </authorList>
    </citation>
    <scope>NUCLEOTIDE SEQUENCE</scope>
    <source>
        <strain evidence="7">CCFEE 5485</strain>
    </source>
</reference>
<comment type="caution">
    <text evidence="7">The sequence shown here is derived from an EMBL/GenBank/DDBJ whole genome shotgun (WGS) entry which is preliminary data.</text>
</comment>